<evidence type="ECO:0008006" key="4">
    <source>
        <dbReference type="Google" id="ProtNLM"/>
    </source>
</evidence>
<sequence length="308" mass="31634">MTTDTLDTAGPAATSDAADVAESAWRAWRAQRVAGLGAPRGVLSLTAHHWLGAEPASVDGVPGLWWADDDGAHVRPDDGVPAAAGHGAVLLDADTLRPVEDVRTVVVAEAGSAVPFLVGATGGATPRAAGADLVGVELALRTGRYLLRTRDPKAPALAAFVAAGDEVAVPAFAFDPAQVRDLPVRWYAEPRADVVDGAQPGVVHHVTVVGEVELDGATLGLVAGHQGGVTLSFTDRADGAPAWRAVHVPEADVEASRDGVLRVDLNRATAYPSHFNDHGTCPRPLAGNDVPSAVEAGEKDPLGAMDTL</sequence>
<organism evidence="2 3">
    <name type="scientific">Luteimicrobium xylanilyticum</name>
    <dbReference type="NCBI Taxonomy" id="1133546"/>
    <lineage>
        <taxon>Bacteria</taxon>
        <taxon>Bacillati</taxon>
        <taxon>Actinomycetota</taxon>
        <taxon>Actinomycetes</taxon>
        <taxon>Micrococcales</taxon>
        <taxon>Luteimicrobium</taxon>
    </lineage>
</organism>
<dbReference type="Pfam" id="PF07920">
    <property type="entry name" value="DUF1684"/>
    <property type="match status" value="1"/>
</dbReference>
<dbReference type="EMBL" id="CP045529">
    <property type="protein sequence ID" value="QFU99637.1"/>
    <property type="molecule type" value="Genomic_DNA"/>
</dbReference>
<keyword evidence="3" id="KW-1185">Reference proteome</keyword>
<dbReference type="Proteomes" id="UP000326702">
    <property type="component" value="Chromosome"/>
</dbReference>
<reference evidence="2 3" key="1">
    <citation type="submission" date="2019-10" db="EMBL/GenBank/DDBJ databases">
        <title>Genome sequence of Luteimicrobium xylanilyticum HY-24.</title>
        <authorList>
            <person name="Kim D.Y."/>
            <person name="Park H.-Y."/>
        </authorList>
    </citation>
    <scope>NUCLEOTIDE SEQUENCE [LARGE SCALE GENOMIC DNA]</scope>
    <source>
        <strain evidence="2 3">HY-24</strain>
    </source>
</reference>
<dbReference type="KEGG" id="lxl:KDY119_03172"/>
<proteinExistence type="predicted"/>
<evidence type="ECO:0000313" key="3">
    <source>
        <dbReference type="Proteomes" id="UP000326702"/>
    </source>
</evidence>
<dbReference type="PANTHER" id="PTHR41913:SF1">
    <property type="entry name" value="DUF1684 DOMAIN-CONTAINING PROTEIN"/>
    <property type="match status" value="1"/>
</dbReference>
<evidence type="ECO:0000256" key="1">
    <source>
        <dbReference type="SAM" id="MobiDB-lite"/>
    </source>
</evidence>
<dbReference type="OrthoDB" id="5493262at2"/>
<dbReference type="InterPro" id="IPR012467">
    <property type="entry name" value="DUF1684"/>
</dbReference>
<protein>
    <recommendedName>
        <fullName evidence="4">DUF1684 domain-containing protein</fullName>
    </recommendedName>
</protein>
<dbReference type="AlphaFoldDB" id="A0A5P9QE21"/>
<name>A0A5P9QE21_9MICO</name>
<gene>
    <name evidence="2" type="ORF">KDY119_03172</name>
</gene>
<accession>A0A5P9QE21</accession>
<dbReference type="PANTHER" id="PTHR41913">
    <property type="entry name" value="DUF1684 DOMAIN-CONTAINING PROTEIN"/>
    <property type="match status" value="1"/>
</dbReference>
<feature type="region of interest" description="Disordered" evidence="1">
    <location>
        <begin position="279"/>
        <end position="308"/>
    </location>
</feature>
<evidence type="ECO:0000313" key="2">
    <source>
        <dbReference type="EMBL" id="QFU99637.1"/>
    </source>
</evidence>
<dbReference type="RefSeq" id="WP_036947488.1">
    <property type="nucleotide sequence ID" value="NZ_BAABIH010000016.1"/>
</dbReference>